<gene>
    <name evidence="2" type="ordered locus">RBE_0673</name>
</gene>
<evidence type="ECO:0008006" key="4">
    <source>
        <dbReference type="Google" id="ProtNLM"/>
    </source>
</evidence>
<feature type="transmembrane region" description="Helical" evidence="1">
    <location>
        <begin position="28"/>
        <end position="46"/>
    </location>
</feature>
<protein>
    <recommendedName>
        <fullName evidence="4">DUF4231 domain-containing protein</fullName>
    </recommendedName>
</protein>
<name>Q1RIR0_RICBR</name>
<sequence length="153" mass="17667">MSDFITDTKLYEIAIANKQHVEDRRDEINNYYISLFAALVASMPFIEKITTNVAECNTNYITKLSLIILALIGLILAVTWASNLKHTVSYLKSLDKIIIDLEQKYNKPFITNIVRDLERSKTPRRVTKHQLVIPYTFISIFSLIIIYSVIQII</sequence>
<keyword evidence="1" id="KW-0472">Membrane</keyword>
<dbReference type="Pfam" id="PF24838">
    <property type="entry name" value="8xMP"/>
    <property type="match status" value="1"/>
</dbReference>
<dbReference type="Proteomes" id="UP000001951">
    <property type="component" value="Chromosome"/>
</dbReference>
<proteinExistence type="predicted"/>
<organism evidence="2 3">
    <name type="scientific">Rickettsia bellii (strain RML369-C)</name>
    <dbReference type="NCBI Taxonomy" id="336407"/>
    <lineage>
        <taxon>Bacteria</taxon>
        <taxon>Pseudomonadati</taxon>
        <taxon>Pseudomonadota</taxon>
        <taxon>Alphaproteobacteria</taxon>
        <taxon>Rickettsiales</taxon>
        <taxon>Rickettsiaceae</taxon>
        <taxon>Rickettsieae</taxon>
        <taxon>Rickettsia</taxon>
        <taxon>belli group</taxon>
    </lineage>
</organism>
<dbReference type="InterPro" id="IPR056918">
    <property type="entry name" value="8xMP"/>
</dbReference>
<evidence type="ECO:0000313" key="2">
    <source>
        <dbReference type="EMBL" id="ABE04754.1"/>
    </source>
</evidence>
<evidence type="ECO:0000256" key="1">
    <source>
        <dbReference type="SAM" id="Phobius"/>
    </source>
</evidence>
<keyword evidence="1" id="KW-0812">Transmembrane</keyword>
<feature type="transmembrane region" description="Helical" evidence="1">
    <location>
        <begin position="131"/>
        <end position="150"/>
    </location>
</feature>
<dbReference type="RefSeq" id="WP_011477342.1">
    <property type="nucleotide sequence ID" value="NC_007940.1"/>
</dbReference>
<accession>Q1RIR0</accession>
<feature type="transmembrane region" description="Helical" evidence="1">
    <location>
        <begin position="66"/>
        <end position="84"/>
    </location>
</feature>
<keyword evidence="1" id="KW-1133">Transmembrane helix</keyword>
<evidence type="ECO:0000313" key="3">
    <source>
        <dbReference type="Proteomes" id="UP000001951"/>
    </source>
</evidence>
<dbReference type="AlphaFoldDB" id="Q1RIR0"/>
<dbReference type="HOGENOM" id="CLU_1711878_0_0_5"/>
<dbReference type="KEGG" id="rbe:RBE_0673"/>
<dbReference type="EMBL" id="CP000087">
    <property type="protein sequence ID" value="ABE04754.1"/>
    <property type="molecule type" value="Genomic_DNA"/>
</dbReference>
<reference evidence="2 3" key="1">
    <citation type="journal article" date="2006" name="PLoS Genet.">
        <title>Genome sequence of Rickettsia bellii illuminates the role of amoebae in gene exchanges between intracellular pathogens.</title>
        <authorList>
            <person name="Ogata H."/>
            <person name="La Scola B."/>
            <person name="Audic S."/>
            <person name="Renesto P."/>
            <person name="Blanc G."/>
            <person name="Robert C."/>
            <person name="Fournier P.-E."/>
            <person name="Claverie J.-M."/>
            <person name="Raoult D."/>
        </authorList>
    </citation>
    <scope>NUCLEOTIDE SEQUENCE [LARGE SCALE GENOMIC DNA]</scope>
    <source>
        <strain evidence="2 3">RML369-C</strain>
    </source>
</reference>